<dbReference type="RefSeq" id="XP_003172858.1">
    <property type="nucleotide sequence ID" value="XM_003172810.1"/>
</dbReference>
<evidence type="ECO:0000313" key="2">
    <source>
        <dbReference type="EMBL" id="EFR02447.1"/>
    </source>
</evidence>
<sequence>MGYVYYGGKGLLAVPTSLVNNNNKTGSDARPYFLCIHCGTYNACRCKIVGPTFGFWVGVLMAIVCYPASLFCGCCATEVGKKVLRTPVDINESISRAIPF</sequence>
<keyword evidence="1" id="KW-1133">Transmembrane helix</keyword>
<dbReference type="AlphaFoldDB" id="E4UVZ9"/>
<name>E4UVZ9_ARTGP</name>
<dbReference type="Proteomes" id="UP000002669">
    <property type="component" value="Unassembled WGS sequence"/>
</dbReference>
<dbReference type="OMA" id="NPCRCRI"/>
<dbReference type="PANTHER" id="PTHR34673:SF1">
    <property type="entry name" value="COLD-REGULATED PROTEIN"/>
    <property type="match status" value="1"/>
</dbReference>
<dbReference type="eggNOG" id="ENOG502R1MT">
    <property type="taxonomic scope" value="Eukaryota"/>
</dbReference>
<evidence type="ECO:0008006" key="4">
    <source>
        <dbReference type="Google" id="ProtNLM"/>
    </source>
</evidence>
<keyword evidence="1" id="KW-0472">Membrane</keyword>
<keyword evidence="1" id="KW-0812">Transmembrane</keyword>
<reference evidence="3" key="1">
    <citation type="journal article" date="2012" name="MBio">
        <title>Comparative genome analysis of Trichophyton rubrum and related dermatophytes reveals candidate genes involved in infection.</title>
        <authorList>
            <person name="Martinez D.A."/>
            <person name="Oliver B.G."/>
            <person name="Graeser Y."/>
            <person name="Goldberg J.M."/>
            <person name="Li W."/>
            <person name="Martinez-Rossi N.M."/>
            <person name="Monod M."/>
            <person name="Shelest E."/>
            <person name="Barton R.C."/>
            <person name="Birch E."/>
            <person name="Brakhage A.A."/>
            <person name="Chen Z."/>
            <person name="Gurr S.J."/>
            <person name="Heiman D."/>
            <person name="Heitman J."/>
            <person name="Kosti I."/>
            <person name="Rossi A."/>
            <person name="Saif S."/>
            <person name="Samalova M."/>
            <person name="Saunders C.W."/>
            <person name="Shea T."/>
            <person name="Summerbell R.C."/>
            <person name="Xu J."/>
            <person name="Young S."/>
            <person name="Zeng Q."/>
            <person name="Birren B.W."/>
            <person name="Cuomo C.A."/>
            <person name="White T.C."/>
        </authorList>
    </citation>
    <scope>NUCLEOTIDE SEQUENCE [LARGE SCALE GENOMIC DNA]</scope>
    <source>
        <strain evidence="3">ATCC MYA-4604 / CBS 118893</strain>
    </source>
</reference>
<feature type="transmembrane region" description="Helical" evidence="1">
    <location>
        <begin position="55"/>
        <end position="76"/>
    </location>
</feature>
<dbReference type="PANTHER" id="PTHR34673">
    <property type="entry name" value="COLD-REGULATED PROTEIN"/>
    <property type="match status" value="1"/>
</dbReference>
<dbReference type="InParanoid" id="E4UVZ9"/>
<gene>
    <name evidence="2" type="ORF">MGYG_05441</name>
</gene>
<proteinExistence type="predicted"/>
<keyword evidence="3" id="KW-1185">Reference proteome</keyword>
<dbReference type="VEuPathDB" id="FungiDB:MGYG_05441"/>
<evidence type="ECO:0000256" key="1">
    <source>
        <dbReference type="SAM" id="Phobius"/>
    </source>
</evidence>
<protein>
    <recommendedName>
        <fullName evidence="4">LITAF domain-containing protein</fullName>
    </recommendedName>
</protein>
<dbReference type="OrthoDB" id="4412445at2759"/>
<dbReference type="GeneID" id="10028134"/>
<organism evidence="3">
    <name type="scientific">Arthroderma gypseum (strain ATCC MYA-4604 / CBS 118893)</name>
    <name type="common">Microsporum gypseum</name>
    <dbReference type="NCBI Taxonomy" id="535722"/>
    <lineage>
        <taxon>Eukaryota</taxon>
        <taxon>Fungi</taxon>
        <taxon>Dikarya</taxon>
        <taxon>Ascomycota</taxon>
        <taxon>Pezizomycotina</taxon>
        <taxon>Eurotiomycetes</taxon>
        <taxon>Eurotiomycetidae</taxon>
        <taxon>Onygenales</taxon>
        <taxon>Arthrodermataceae</taxon>
        <taxon>Nannizzia</taxon>
    </lineage>
</organism>
<evidence type="ECO:0000313" key="3">
    <source>
        <dbReference type="Proteomes" id="UP000002669"/>
    </source>
</evidence>
<dbReference type="EMBL" id="DS989825">
    <property type="protein sequence ID" value="EFR02447.1"/>
    <property type="molecule type" value="Genomic_DNA"/>
</dbReference>
<accession>E4UVZ9</accession>
<dbReference type="HOGENOM" id="CLU_2305399_0_0_1"/>